<evidence type="ECO:0000313" key="2">
    <source>
        <dbReference type="Proteomes" id="UP000538566"/>
    </source>
</evidence>
<dbReference type="AlphaFoldDB" id="A0A7W7AC99"/>
<organism evidence="1 2">
    <name type="scientific">Novosphingobium taihuense</name>
    <dbReference type="NCBI Taxonomy" id="260085"/>
    <lineage>
        <taxon>Bacteria</taxon>
        <taxon>Pseudomonadati</taxon>
        <taxon>Pseudomonadota</taxon>
        <taxon>Alphaproteobacteria</taxon>
        <taxon>Sphingomonadales</taxon>
        <taxon>Sphingomonadaceae</taxon>
        <taxon>Novosphingobium</taxon>
    </lineage>
</organism>
<reference evidence="1 2" key="1">
    <citation type="submission" date="2020-08" db="EMBL/GenBank/DDBJ databases">
        <title>Genomic Encyclopedia of Type Strains, Phase IV (KMG-IV): sequencing the most valuable type-strain genomes for metagenomic binning, comparative biology and taxonomic classification.</title>
        <authorList>
            <person name="Goeker M."/>
        </authorList>
    </citation>
    <scope>NUCLEOTIDE SEQUENCE [LARGE SCALE GENOMIC DNA]</scope>
    <source>
        <strain evidence="1 2">DSM 17507</strain>
    </source>
</reference>
<dbReference type="OrthoDB" id="7506955at2"/>
<keyword evidence="2" id="KW-1185">Reference proteome</keyword>
<proteinExistence type="predicted"/>
<sequence length="138" mass="14385">MHATPSSASDSPTALPARAGRAEFGHASGNAMSMKWSALHDAAAVVCTLAGLQPEPRKPEVRNFPAIMRDTGGWRCELAKQGVDDLAAIMEPGLAALLAVSARGQSPAAAATALWHEFLVARAGLLTLIPPLGIKRRP</sequence>
<accession>A0A7W7AC99</accession>
<dbReference type="RefSeq" id="WP_144904893.1">
    <property type="nucleotide sequence ID" value="NZ_JACHOA010000005.1"/>
</dbReference>
<gene>
    <name evidence="1" type="ORF">GGR37_002685</name>
</gene>
<name>A0A7W7AC99_9SPHN</name>
<dbReference type="Proteomes" id="UP000538566">
    <property type="component" value="Unassembled WGS sequence"/>
</dbReference>
<protein>
    <submittedName>
        <fullName evidence="1">Uncharacterized protein</fullName>
    </submittedName>
</protein>
<dbReference type="EMBL" id="JACHOA010000005">
    <property type="protein sequence ID" value="MBB4614398.1"/>
    <property type="molecule type" value="Genomic_DNA"/>
</dbReference>
<evidence type="ECO:0000313" key="1">
    <source>
        <dbReference type="EMBL" id="MBB4614398.1"/>
    </source>
</evidence>
<comment type="caution">
    <text evidence="1">The sequence shown here is derived from an EMBL/GenBank/DDBJ whole genome shotgun (WGS) entry which is preliminary data.</text>
</comment>